<dbReference type="InterPro" id="IPR041492">
    <property type="entry name" value="HAD_2"/>
</dbReference>
<dbReference type="Proteomes" id="UP001652431">
    <property type="component" value="Unassembled WGS sequence"/>
</dbReference>
<dbReference type="SFLD" id="SFLDG01135">
    <property type="entry name" value="C1.5.6:_HAD__Beta-PGM__Phospha"/>
    <property type="match status" value="1"/>
</dbReference>
<dbReference type="NCBIfam" id="TIGR01509">
    <property type="entry name" value="HAD-SF-IA-v3"/>
    <property type="match status" value="1"/>
</dbReference>
<dbReference type="PRINTS" id="PR00413">
    <property type="entry name" value="HADHALOGNASE"/>
</dbReference>
<dbReference type="SUPFAM" id="SSF56784">
    <property type="entry name" value="HAD-like"/>
    <property type="match status" value="1"/>
</dbReference>
<dbReference type="EMBL" id="JAOQJU010000022">
    <property type="protein sequence ID" value="MCU6687561.1"/>
    <property type="molecule type" value="Genomic_DNA"/>
</dbReference>
<dbReference type="InterPro" id="IPR006439">
    <property type="entry name" value="HAD-SF_hydro_IA"/>
</dbReference>
<comment type="caution">
    <text evidence="1">The sequence shown here is derived from an EMBL/GenBank/DDBJ whole genome shotgun (WGS) entry which is preliminary data.</text>
</comment>
<dbReference type="Gene3D" id="1.10.150.240">
    <property type="entry name" value="Putative phosphatase, domain 2"/>
    <property type="match status" value="1"/>
</dbReference>
<dbReference type="Pfam" id="PF13419">
    <property type="entry name" value="HAD_2"/>
    <property type="match status" value="1"/>
</dbReference>
<evidence type="ECO:0000313" key="2">
    <source>
        <dbReference type="Proteomes" id="UP001652431"/>
    </source>
</evidence>
<dbReference type="SFLD" id="SFLDG01129">
    <property type="entry name" value="C1.5:_HAD__Beta-PGM__Phosphata"/>
    <property type="match status" value="1"/>
</dbReference>
<dbReference type="RefSeq" id="WP_158371295.1">
    <property type="nucleotide sequence ID" value="NZ_JAOQJU010000022.1"/>
</dbReference>
<name>A0ABT2RQM3_9FIRM</name>
<dbReference type="Gene3D" id="3.40.50.1000">
    <property type="entry name" value="HAD superfamily/HAD-like"/>
    <property type="match status" value="1"/>
</dbReference>
<evidence type="ECO:0000313" key="1">
    <source>
        <dbReference type="EMBL" id="MCU6687561.1"/>
    </source>
</evidence>
<sequence>MKCKGAIFDMDGVLFDTERMYQQTWREIAEERGIKLGDGFTKAISGTSGSGMARVLEEWYQVKDGAEIARECMERMEKKLSIHVPVKEGVREILGFFQERGVLLAVASSSSVEQIEANLRGSGIREYFTAVTSGSEVERGKPAPDIFLRAAEKIGCRPEECFVFEDSVNGVRAGIRAGCATIMVPDLIEAPPEIRPGCLAVCSSLSEALQVCR</sequence>
<dbReference type="PANTHER" id="PTHR18901:SF38">
    <property type="entry name" value="PSEUDOURIDINE-5'-PHOSPHATASE"/>
    <property type="match status" value="1"/>
</dbReference>
<dbReference type="InterPro" id="IPR023214">
    <property type="entry name" value="HAD_sf"/>
</dbReference>
<dbReference type="InterPro" id="IPR036412">
    <property type="entry name" value="HAD-like_sf"/>
</dbReference>
<dbReference type="InterPro" id="IPR023198">
    <property type="entry name" value="PGP-like_dom2"/>
</dbReference>
<gene>
    <name evidence="1" type="ORF">OCV99_13645</name>
</gene>
<proteinExistence type="predicted"/>
<accession>A0ABT2RQM3</accession>
<keyword evidence="2" id="KW-1185">Reference proteome</keyword>
<protein>
    <submittedName>
        <fullName evidence="1">HAD family phosphatase</fullName>
    </submittedName>
</protein>
<dbReference type="PANTHER" id="PTHR18901">
    <property type="entry name" value="2-DEOXYGLUCOSE-6-PHOSPHATE PHOSPHATASE 2"/>
    <property type="match status" value="1"/>
</dbReference>
<organism evidence="1 2">
    <name type="scientific">Dorea acetigenes</name>
    <dbReference type="NCBI Taxonomy" id="2981787"/>
    <lineage>
        <taxon>Bacteria</taxon>
        <taxon>Bacillati</taxon>
        <taxon>Bacillota</taxon>
        <taxon>Clostridia</taxon>
        <taxon>Lachnospirales</taxon>
        <taxon>Lachnospiraceae</taxon>
        <taxon>Dorea</taxon>
    </lineage>
</organism>
<dbReference type="SFLD" id="SFLDS00003">
    <property type="entry name" value="Haloacid_Dehalogenase"/>
    <property type="match status" value="1"/>
</dbReference>
<reference evidence="1 2" key="1">
    <citation type="journal article" date="2021" name="ISME Commun">
        <title>Automated analysis of genomic sequences facilitates high-throughput and comprehensive description of bacteria.</title>
        <authorList>
            <person name="Hitch T.C.A."/>
        </authorList>
    </citation>
    <scope>NUCLEOTIDE SEQUENCE [LARGE SCALE GENOMIC DNA]</scope>
    <source>
        <strain evidence="1 2">Sanger_03</strain>
    </source>
</reference>